<feature type="signal peptide" evidence="1">
    <location>
        <begin position="1"/>
        <end position="25"/>
    </location>
</feature>
<feature type="chain" id="PRO_5047492989" description="Lipoprotein" evidence="1">
    <location>
        <begin position="26"/>
        <end position="297"/>
    </location>
</feature>
<organism evidence="2 3">
    <name type="scientific">Hymenobacter mellowenesis</name>
    <dbReference type="NCBI Taxonomy" id="3063995"/>
    <lineage>
        <taxon>Bacteria</taxon>
        <taxon>Pseudomonadati</taxon>
        <taxon>Bacteroidota</taxon>
        <taxon>Cytophagia</taxon>
        <taxon>Cytophagales</taxon>
        <taxon>Hymenobacteraceae</taxon>
        <taxon>Hymenobacter</taxon>
    </lineage>
</organism>
<name>A0ABT9A8Z6_9BACT</name>
<accession>A0ABT9A8Z6</accession>
<dbReference type="Proteomes" id="UP001167796">
    <property type="component" value="Unassembled WGS sequence"/>
</dbReference>
<dbReference type="RefSeq" id="WP_305011002.1">
    <property type="nucleotide sequence ID" value="NZ_JAUQSX010000003.1"/>
</dbReference>
<keyword evidence="3" id="KW-1185">Reference proteome</keyword>
<proteinExistence type="predicted"/>
<protein>
    <recommendedName>
        <fullName evidence="4">Lipoprotein</fullName>
    </recommendedName>
</protein>
<evidence type="ECO:0008006" key="4">
    <source>
        <dbReference type="Google" id="ProtNLM"/>
    </source>
</evidence>
<dbReference type="EMBL" id="JAUQSX010000003">
    <property type="protein sequence ID" value="MDO7846314.1"/>
    <property type="molecule type" value="Genomic_DNA"/>
</dbReference>
<evidence type="ECO:0000256" key="1">
    <source>
        <dbReference type="SAM" id="SignalP"/>
    </source>
</evidence>
<reference evidence="2" key="1">
    <citation type="submission" date="2023-07" db="EMBL/GenBank/DDBJ databases">
        <authorList>
            <person name="Kim M.K."/>
        </authorList>
    </citation>
    <scope>NUCLEOTIDE SEQUENCE</scope>
    <source>
        <strain evidence="2">M29</strain>
    </source>
</reference>
<keyword evidence="1" id="KW-0732">Signal</keyword>
<evidence type="ECO:0000313" key="3">
    <source>
        <dbReference type="Proteomes" id="UP001167796"/>
    </source>
</evidence>
<gene>
    <name evidence="2" type="ORF">Q5H92_08105</name>
</gene>
<evidence type="ECO:0000313" key="2">
    <source>
        <dbReference type="EMBL" id="MDO7846314.1"/>
    </source>
</evidence>
<sequence>MNQPLRSFALACASAGLLAACQPQAKPAKAVSTKPATAAEPPKQVAVAEGAQLPASPVAAKTAAPTADMATFLAANDLSPLWQADYSQKANDSSRPIILDGFYGDEHRHISVIFERVQRDAAQPNVFQVQGRTRYKKYITPFEGTITVEGLKPLKAYLDLDSVEEARARAYTATARFTLREDPTTDGAGTYQGTAAMDFYQLASGKLHLVQLMPDPVLPTGGGGLLFRGQWTSNRTGRRQAVAFANYSEAVLPDAMKDLYIGERGETLNPKYARLDWSEAWENDEWWAKPARPALSL</sequence>
<dbReference type="PROSITE" id="PS51257">
    <property type="entry name" value="PROKAR_LIPOPROTEIN"/>
    <property type="match status" value="1"/>
</dbReference>
<comment type="caution">
    <text evidence="2">The sequence shown here is derived from an EMBL/GenBank/DDBJ whole genome shotgun (WGS) entry which is preliminary data.</text>
</comment>